<dbReference type="AlphaFoldDB" id="A0A3M2LGE8"/>
<evidence type="ECO:0000313" key="1">
    <source>
        <dbReference type="EMBL" id="RMI36504.1"/>
    </source>
</evidence>
<sequence length="82" mass="8635">MKFAVYGALAGGDPTKSMARDVSANLQTALDNLEPPRLVKISNDTLGGDPAKNSLKHFAAIVTVDGVDVPFACQENQTIDFG</sequence>
<dbReference type="EMBL" id="RFFG01000134">
    <property type="protein sequence ID" value="RMI36504.1"/>
    <property type="molecule type" value="Genomic_DNA"/>
</dbReference>
<name>A0A3M2LGE8_9ACTN</name>
<proteinExistence type="predicted"/>
<protein>
    <submittedName>
        <fullName evidence="1">Uncharacterized protein</fullName>
    </submittedName>
</protein>
<organism evidence="1 2">
    <name type="scientific">Actinomadura harenae</name>
    <dbReference type="NCBI Taxonomy" id="2483351"/>
    <lineage>
        <taxon>Bacteria</taxon>
        <taxon>Bacillati</taxon>
        <taxon>Actinomycetota</taxon>
        <taxon>Actinomycetes</taxon>
        <taxon>Streptosporangiales</taxon>
        <taxon>Thermomonosporaceae</taxon>
        <taxon>Actinomadura</taxon>
    </lineage>
</organism>
<accession>A0A3M2LGE8</accession>
<keyword evidence="2" id="KW-1185">Reference proteome</keyword>
<evidence type="ECO:0000313" key="2">
    <source>
        <dbReference type="Proteomes" id="UP000282674"/>
    </source>
</evidence>
<dbReference type="Proteomes" id="UP000282674">
    <property type="component" value="Unassembled WGS sequence"/>
</dbReference>
<reference evidence="1 2" key="1">
    <citation type="submission" date="2018-10" db="EMBL/GenBank/DDBJ databases">
        <title>Isolation from soil.</title>
        <authorList>
            <person name="Hu J."/>
        </authorList>
    </citation>
    <scope>NUCLEOTIDE SEQUENCE [LARGE SCALE GENOMIC DNA]</scope>
    <source>
        <strain evidence="1 2">NEAU-Ht49</strain>
    </source>
</reference>
<comment type="caution">
    <text evidence="1">The sequence shown here is derived from an EMBL/GenBank/DDBJ whole genome shotgun (WGS) entry which is preliminary data.</text>
</comment>
<gene>
    <name evidence="1" type="ORF">EBO15_38420</name>
</gene>